<comment type="caution">
    <text evidence="1">The sequence shown here is derived from an EMBL/GenBank/DDBJ whole genome shotgun (WGS) entry which is preliminary data.</text>
</comment>
<dbReference type="AlphaFoldDB" id="A0A9X1TJB8"/>
<evidence type="ECO:0000313" key="1">
    <source>
        <dbReference type="EMBL" id="MCF1592434.1"/>
    </source>
</evidence>
<dbReference type="Proteomes" id="UP001139384">
    <property type="component" value="Unassembled WGS sequence"/>
</dbReference>
<sequence>MYTRLLRRLQHQLQRLADRLLMPKPSQPAPVYVRLHDDTAIDAETVPDWDGNYLGRLTFGGVVLEGDATELARLAQELHIASEVAAAAKVIDAGRSGTLSPSGGEG</sequence>
<evidence type="ECO:0000313" key="2">
    <source>
        <dbReference type="Proteomes" id="UP001139384"/>
    </source>
</evidence>
<dbReference type="EMBL" id="JAKEIP010000005">
    <property type="protein sequence ID" value="MCF1592434.1"/>
    <property type="molecule type" value="Genomic_DNA"/>
</dbReference>
<reference evidence="1" key="1">
    <citation type="submission" date="2022-01" db="EMBL/GenBank/DDBJ databases">
        <title>Draft Genome Sequences of Seven Type Strains of the Genus Streptomyces.</title>
        <authorList>
            <person name="Aziz S."/>
            <person name="Coretto E."/>
            <person name="Chronakova A."/>
            <person name="Sproer C."/>
            <person name="Huber K."/>
            <person name="Nouioui I."/>
            <person name="Gross H."/>
        </authorList>
    </citation>
    <scope>NUCLEOTIDE SEQUENCE</scope>
    <source>
        <strain evidence="1">DSM 103493</strain>
    </source>
</reference>
<accession>A0A9X1TJB8</accession>
<name>A0A9X1TJB8_STRM4</name>
<dbReference type="RefSeq" id="WP_176188016.1">
    <property type="nucleotide sequence ID" value="NZ_JAKEIP010000005.1"/>
</dbReference>
<gene>
    <name evidence="1" type="ORF">L0P92_02465</name>
</gene>
<keyword evidence="2" id="KW-1185">Reference proteome</keyword>
<proteinExistence type="predicted"/>
<organism evidence="1 2">
    <name type="scientific">Streptomyces muensis</name>
    <dbReference type="NCBI Taxonomy" id="1077944"/>
    <lineage>
        <taxon>Bacteria</taxon>
        <taxon>Bacillati</taxon>
        <taxon>Actinomycetota</taxon>
        <taxon>Actinomycetes</taxon>
        <taxon>Kitasatosporales</taxon>
        <taxon>Streptomycetaceae</taxon>
        <taxon>Streptomyces</taxon>
    </lineage>
</organism>
<protein>
    <submittedName>
        <fullName evidence="1">Uncharacterized protein</fullName>
    </submittedName>
</protein>